<comment type="caution">
    <text evidence="2">The sequence shown here is derived from an EMBL/GenBank/DDBJ whole genome shotgun (WGS) entry which is preliminary data.</text>
</comment>
<accession>A0A9P6IT85</accession>
<evidence type="ECO:0008006" key="4">
    <source>
        <dbReference type="Google" id="ProtNLM"/>
    </source>
</evidence>
<keyword evidence="3" id="KW-1185">Reference proteome</keyword>
<evidence type="ECO:0000256" key="1">
    <source>
        <dbReference type="SAM" id="MobiDB-lite"/>
    </source>
</evidence>
<evidence type="ECO:0000313" key="2">
    <source>
        <dbReference type="EMBL" id="KAF9946511.1"/>
    </source>
</evidence>
<protein>
    <recommendedName>
        <fullName evidence="4">RNI-like protein</fullName>
    </recommendedName>
</protein>
<organism evidence="2 3">
    <name type="scientific">Mortierella alpina</name>
    <name type="common">Oleaginous fungus</name>
    <name type="synonym">Mortierella renispora</name>
    <dbReference type="NCBI Taxonomy" id="64518"/>
    <lineage>
        <taxon>Eukaryota</taxon>
        <taxon>Fungi</taxon>
        <taxon>Fungi incertae sedis</taxon>
        <taxon>Mucoromycota</taxon>
        <taxon>Mortierellomycotina</taxon>
        <taxon>Mortierellomycetes</taxon>
        <taxon>Mortierellales</taxon>
        <taxon>Mortierellaceae</taxon>
        <taxon>Mortierella</taxon>
    </lineage>
</organism>
<gene>
    <name evidence="2" type="ORF">BGZ70_003189</name>
</gene>
<feature type="compositionally biased region" description="Polar residues" evidence="1">
    <location>
        <begin position="1"/>
        <end position="18"/>
    </location>
</feature>
<name>A0A9P6IT85_MORAP</name>
<dbReference type="Proteomes" id="UP000738359">
    <property type="component" value="Unassembled WGS sequence"/>
</dbReference>
<sequence>MSMNGSRMNSPSGTQHPSPNLGAQPPPLPIGPHFLHRPTSYAIRVLEIRGTGGDLSSSTVASLARLLSLAAHIEVLTLAAFDINNATDWETTLKAVSLSDLKKLSLEETNVDGHQIALLMNRMPMPMPVSAPTAVAGQVKMNTAPLKLLHLTKTNLKPQDVTGLRAAMQERIPNCRFVV</sequence>
<dbReference type="AlphaFoldDB" id="A0A9P6IT85"/>
<evidence type="ECO:0000313" key="3">
    <source>
        <dbReference type="Proteomes" id="UP000738359"/>
    </source>
</evidence>
<reference evidence="2" key="1">
    <citation type="journal article" date="2020" name="Fungal Divers.">
        <title>Resolving the Mortierellaceae phylogeny through synthesis of multi-gene phylogenetics and phylogenomics.</title>
        <authorList>
            <person name="Vandepol N."/>
            <person name="Liber J."/>
            <person name="Desiro A."/>
            <person name="Na H."/>
            <person name="Kennedy M."/>
            <person name="Barry K."/>
            <person name="Grigoriev I.V."/>
            <person name="Miller A.N."/>
            <person name="O'Donnell K."/>
            <person name="Stajich J.E."/>
            <person name="Bonito G."/>
        </authorList>
    </citation>
    <scope>NUCLEOTIDE SEQUENCE</scope>
    <source>
        <strain evidence="2">CK1249</strain>
    </source>
</reference>
<proteinExistence type="predicted"/>
<dbReference type="EMBL" id="JAAAHY010001833">
    <property type="protein sequence ID" value="KAF9946511.1"/>
    <property type="molecule type" value="Genomic_DNA"/>
</dbReference>
<feature type="region of interest" description="Disordered" evidence="1">
    <location>
        <begin position="1"/>
        <end position="30"/>
    </location>
</feature>